<name>A0A9D1EYZ2_9BACT</name>
<feature type="non-terminal residue" evidence="1">
    <location>
        <position position="587"/>
    </location>
</feature>
<evidence type="ECO:0000313" key="1">
    <source>
        <dbReference type="EMBL" id="HIS36279.1"/>
    </source>
</evidence>
<organism evidence="1 2">
    <name type="scientific">Candidatus Scatousia excrementigallinarum</name>
    <dbReference type="NCBI Taxonomy" id="2840935"/>
    <lineage>
        <taxon>Bacteria</taxon>
        <taxon>Candidatus Scatousia</taxon>
    </lineage>
</organism>
<proteinExistence type="predicted"/>
<comment type="caution">
    <text evidence="1">The sequence shown here is derived from an EMBL/GenBank/DDBJ whole genome shotgun (WGS) entry which is preliminary data.</text>
</comment>
<accession>A0A9D1EYZ2</accession>
<reference evidence="1" key="1">
    <citation type="submission" date="2020-10" db="EMBL/GenBank/DDBJ databases">
        <authorList>
            <person name="Gilroy R."/>
        </authorList>
    </citation>
    <scope>NUCLEOTIDE SEQUENCE</scope>
    <source>
        <strain evidence="1">6276</strain>
    </source>
</reference>
<dbReference type="Gene3D" id="2.60.40.3630">
    <property type="match status" value="1"/>
</dbReference>
<dbReference type="EMBL" id="DVIU01000131">
    <property type="protein sequence ID" value="HIS36279.1"/>
    <property type="molecule type" value="Genomic_DNA"/>
</dbReference>
<dbReference type="AlphaFoldDB" id="A0A9D1EYZ2"/>
<gene>
    <name evidence="1" type="ORF">IAC10_06570</name>
</gene>
<protein>
    <submittedName>
        <fullName evidence="1">Uncharacterized protein</fullName>
    </submittedName>
</protein>
<reference evidence="1" key="2">
    <citation type="journal article" date="2021" name="PeerJ">
        <title>Extensive microbial diversity within the chicken gut microbiome revealed by metagenomics and culture.</title>
        <authorList>
            <person name="Gilroy R."/>
            <person name="Ravi A."/>
            <person name="Getino M."/>
            <person name="Pursley I."/>
            <person name="Horton D.L."/>
            <person name="Alikhan N.F."/>
            <person name="Baker D."/>
            <person name="Gharbi K."/>
            <person name="Hall N."/>
            <person name="Watson M."/>
            <person name="Adriaenssens E.M."/>
            <person name="Foster-Nyarko E."/>
            <person name="Jarju S."/>
            <person name="Secka A."/>
            <person name="Antonio M."/>
            <person name="Oren A."/>
            <person name="Chaudhuri R.R."/>
            <person name="La Ragione R."/>
            <person name="Hildebrand F."/>
            <person name="Pallen M.J."/>
        </authorList>
    </citation>
    <scope>NUCLEOTIDE SEQUENCE</scope>
    <source>
        <strain evidence="1">6276</strain>
    </source>
</reference>
<sequence length="587" mass="65886">MDKKKLQEYINKLREAATPISETEVTQTAKTTVNSAKPIHPTHETVKATVTTKNAEATSNNSDDFYSKYIKINLSETTQVGLNENFALSQNQSVTVEVDYAGLITALGYELTDILTCTISVCARTRRAHDGISVYSLDGTFIEKAPGINNIYTISLLSLFNKFNTANFKFVADWDGTESVFLFEPVVTPHRFEELEIVTPPVKMVYAVGEEFDPTGIVVRGKFSNGEIKEVTDYSISSTTMSRSRNYVIISKDVASVRQYVEVNRQELTVTREVYERNRTNEKANWSDWFRSITSTITVDGGGALHQARTIIKIDKSKIDMGTDERVGIQLMLYSRSGFGINQPIRHFRINNIRYAFNPYINNQIFFVGNIKSGEEGDLEVVIEYDDAYLEMMLNSQNDSKATIYFTHSNNPDAKKEIKSFSVATGKFDIDLRSGAYTYELPVITADSTLLGLKISNIFGNNEGGAGCGSYSKLNIIERFDFENVQYNSLINTHTYTDSHGERHVFDVVFYYIAGGARVYITGDEISKINVTTVGSIVAGYTYNGNIVFVEHVTINNQVYVKTPEIAANNVYYKQLQNENSINLPVH</sequence>
<dbReference type="Proteomes" id="UP000823928">
    <property type="component" value="Unassembled WGS sequence"/>
</dbReference>
<evidence type="ECO:0000313" key="2">
    <source>
        <dbReference type="Proteomes" id="UP000823928"/>
    </source>
</evidence>